<dbReference type="AlphaFoldDB" id="A0A2V3IUF8"/>
<dbReference type="Proteomes" id="UP000247409">
    <property type="component" value="Unassembled WGS sequence"/>
</dbReference>
<evidence type="ECO:0000313" key="1">
    <source>
        <dbReference type="EMBL" id="PXF45776.1"/>
    </source>
</evidence>
<accession>A0A2V3IUF8</accession>
<name>A0A2V3IUF8_9FLOR</name>
<organism evidence="1 2">
    <name type="scientific">Gracilariopsis chorda</name>
    <dbReference type="NCBI Taxonomy" id="448386"/>
    <lineage>
        <taxon>Eukaryota</taxon>
        <taxon>Rhodophyta</taxon>
        <taxon>Florideophyceae</taxon>
        <taxon>Rhodymeniophycidae</taxon>
        <taxon>Gracilariales</taxon>
        <taxon>Gracilariaceae</taxon>
        <taxon>Gracilariopsis</taxon>
    </lineage>
</organism>
<dbReference type="STRING" id="448386.A0A2V3IUF8"/>
<evidence type="ECO:0000313" key="2">
    <source>
        <dbReference type="Proteomes" id="UP000247409"/>
    </source>
</evidence>
<reference evidence="1 2" key="1">
    <citation type="journal article" date="2018" name="Mol. Biol. Evol.">
        <title>Analysis of the draft genome of the red seaweed Gracilariopsis chorda provides insights into genome size evolution in Rhodophyta.</title>
        <authorList>
            <person name="Lee J."/>
            <person name="Yang E.C."/>
            <person name="Graf L."/>
            <person name="Yang J.H."/>
            <person name="Qiu H."/>
            <person name="Zel Zion U."/>
            <person name="Chan C.X."/>
            <person name="Stephens T.G."/>
            <person name="Weber A.P.M."/>
            <person name="Boo G.H."/>
            <person name="Boo S.M."/>
            <person name="Kim K.M."/>
            <person name="Shin Y."/>
            <person name="Jung M."/>
            <person name="Lee S.J."/>
            <person name="Yim H.S."/>
            <person name="Lee J.H."/>
            <person name="Bhattacharya D."/>
            <person name="Yoon H.S."/>
        </authorList>
    </citation>
    <scope>NUCLEOTIDE SEQUENCE [LARGE SCALE GENOMIC DNA]</scope>
    <source>
        <strain evidence="1 2">SKKU-2015</strain>
        <tissue evidence="1">Whole body</tissue>
    </source>
</reference>
<sequence length="102" mass="11634">MELKNSGVESHNSLRLGERYYEPLRRIYRKLRHDGPELDKAGIFRLALKAMSDTVGPEDVVPSYLVFGSLPKFPAVNTLLPDQRRRMKALESTRTEYASIVA</sequence>
<dbReference type="EMBL" id="NBIV01000053">
    <property type="protein sequence ID" value="PXF45776.1"/>
    <property type="molecule type" value="Genomic_DNA"/>
</dbReference>
<proteinExistence type="predicted"/>
<gene>
    <name evidence="1" type="ORF">BWQ96_04443</name>
</gene>
<protein>
    <submittedName>
        <fullName evidence="1">Uncharacterized protein</fullName>
    </submittedName>
</protein>
<dbReference type="OrthoDB" id="5664at2759"/>
<keyword evidence="2" id="KW-1185">Reference proteome</keyword>
<comment type="caution">
    <text evidence="1">The sequence shown here is derived from an EMBL/GenBank/DDBJ whole genome shotgun (WGS) entry which is preliminary data.</text>
</comment>